<keyword evidence="3" id="KW-1185">Reference proteome</keyword>
<accession>A0ABX3YEM2</accession>
<dbReference type="Proteomes" id="UP000194266">
    <property type="component" value="Unassembled WGS sequence"/>
</dbReference>
<name>A0ABX3YEM2_9ACTN</name>
<protein>
    <submittedName>
        <fullName evidence="2">Uncharacterized protein</fullName>
    </submittedName>
</protein>
<feature type="region of interest" description="Disordered" evidence="1">
    <location>
        <begin position="79"/>
        <end position="99"/>
    </location>
</feature>
<sequence length="147" mass="15221">MRRRPLTGSSAGVQRCPSPGLPCRALTTKAPRKTKATAGTRLLALTLATQTSASGRLGPAPQPHSARVNSFAHSTLSWCGPRRPSRPPHGRANACPRPLSGTGQVVTALAASPDRSVSRCASEADLAAGGANHLNCSRSVPGWQQRG</sequence>
<evidence type="ECO:0000256" key="1">
    <source>
        <dbReference type="SAM" id="MobiDB-lite"/>
    </source>
</evidence>
<organism evidence="2 3">
    <name type="scientific">Streptomyces pharetrae CZA14</name>
    <dbReference type="NCBI Taxonomy" id="1144883"/>
    <lineage>
        <taxon>Bacteria</taxon>
        <taxon>Bacillati</taxon>
        <taxon>Actinomycetota</taxon>
        <taxon>Actinomycetes</taxon>
        <taxon>Kitasatosporales</taxon>
        <taxon>Streptomycetaceae</taxon>
        <taxon>Streptomyces</taxon>
    </lineage>
</organism>
<gene>
    <name evidence="2" type="ORF">OQI_24595</name>
</gene>
<evidence type="ECO:0000313" key="2">
    <source>
        <dbReference type="EMBL" id="OSZ57920.1"/>
    </source>
</evidence>
<feature type="region of interest" description="Disordered" evidence="1">
    <location>
        <begin position="1"/>
        <end position="21"/>
    </location>
</feature>
<comment type="caution">
    <text evidence="2">The sequence shown here is derived from an EMBL/GenBank/DDBJ whole genome shotgun (WGS) entry which is preliminary data.</text>
</comment>
<evidence type="ECO:0000313" key="3">
    <source>
        <dbReference type="Proteomes" id="UP000194266"/>
    </source>
</evidence>
<proteinExistence type="predicted"/>
<dbReference type="EMBL" id="MRYD01000155">
    <property type="protein sequence ID" value="OSZ57920.1"/>
    <property type="molecule type" value="Genomic_DNA"/>
</dbReference>
<reference evidence="2 3" key="1">
    <citation type="submission" date="2016-12" db="EMBL/GenBank/DDBJ databases">
        <title>Genome Mining:The Detection of Biosynthetic Gene Clusters to Aid in the Expression of Curamycin A produced by Streptomyces sp. strain CZA14.</title>
        <authorList>
            <person name="Durrell K.A."/>
            <person name="Kirby B.M."/>
            <person name="Khan W."/>
            <person name="Mthethwa T."/>
            <person name="Le Roes-Hill M."/>
        </authorList>
    </citation>
    <scope>NUCLEOTIDE SEQUENCE [LARGE SCALE GENOMIC DNA]</scope>
    <source>
        <strain evidence="2 3">CZA14</strain>
    </source>
</reference>